<accession>A0ABZ3EPU6</accession>
<keyword evidence="3" id="KW-1185">Reference proteome</keyword>
<name>A0ABZ3EPU6_9FIRM</name>
<gene>
    <name evidence="2" type="ORF">V6984_11725</name>
</gene>
<evidence type="ECO:0000313" key="2">
    <source>
        <dbReference type="EMBL" id="XAH72201.1"/>
    </source>
</evidence>
<evidence type="ECO:0000256" key="1">
    <source>
        <dbReference type="SAM" id="Phobius"/>
    </source>
</evidence>
<feature type="transmembrane region" description="Helical" evidence="1">
    <location>
        <begin position="6"/>
        <end position="21"/>
    </location>
</feature>
<proteinExistence type="predicted"/>
<keyword evidence="1" id="KW-0472">Membrane</keyword>
<dbReference type="RefSeq" id="WP_342755820.1">
    <property type="nucleotide sequence ID" value="NZ_CP146256.1"/>
</dbReference>
<keyword evidence="1" id="KW-1133">Transmembrane helix</keyword>
<keyword evidence="1" id="KW-0812">Transmembrane</keyword>
<sequence>MMSTALLIAGIVIIMYFLVYSKGTKRNRKKIDDLNIGGTHRTYREHREAIEKRRKSLEYNNYVTKYNSTEDFREKDE</sequence>
<reference evidence="2 3" key="1">
    <citation type="submission" date="2024-02" db="EMBL/GenBank/DDBJ databases">
        <title>Bacterial strain from lacustrine sediment.</title>
        <authorList>
            <person name="Petit C."/>
            <person name="Fadhlaoui K."/>
        </authorList>
    </citation>
    <scope>NUCLEOTIDE SEQUENCE [LARGE SCALE GENOMIC DNA]</scope>
    <source>
        <strain evidence="2 3">IPX-CK</strain>
    </source>
</reference>
<evidence type="ECO:0000313" key="3">
    <source>
        <dbReference type="Proteomes" id="UP001451571"/>
    </source>
</evidence>
<dbReference type="EMBL" id="CP146256">
    <property type="protein sequence ID" value="XAH72201.1"/>
    <property type="molecule type" value="Genomic_DNA"/>
</dbReference>
<dbReference type="Proteomes" id="UP001451571">
    <property type="component" value="Chromosome"/>
</dbReference>
<protein>
    <submittedName>
        <fullName evidence="2">Uncharacterized protein</fullName>
    </submittedName>
</protein>
<organism evidence="2 3">
    <name type="scientific">Kineothrix sedimenti</name>
    <dbReference type="NCBI Taxonomy" id="3123317"/>
    <lineage>
        <taxon>Bacteria</taxon>
        <taxon>Bacillati</taxon>
        <taxon>Bacillota</taxon>
        <taxon>Clostridia</taxon>
        <taxon>Lachnospirales</taxon>
        <taxon>Lachnospiraceae</taxon>
        <taxon>Kineothrix</taxon>
    </lineage>
</organism>